<keyword evidence="2" id="KW-0472">Membrane</keyword>
<feature type="non-terminal residue" evidence="3">
    <location>
        <position position="1"/>
    </location>
</feature>
<keyword evidence="2" id="KW-1133">Transmembrane helix</keyword>
<feature type="transmembrane region" description="Helical" evidence="2">
    <location>
        <begin position="259"/>
        <end position="292"/>
    </location>
</feature>
<keyword evidence="2" id="KW-0812">Transmembrane</keyword>
<protein>
    <recommendedName>
        <fullName evidence="5">Major facilitator superfamily (MFS) profile domain-containing protein</fullName>
    </recommendedName>
</protein>
<dbReference type="InterPro" id="IPR036259">
    <property type="entry name" value="MFS_trans_sf"/>
</dbReference>
<feature type="compositionally biased region" description="Polar residues" evidence="1">
    <location>
        <begin position="22"/>
        <end position="38"/>
    </location>
</feature>
<evidence type="ECO:0000313" key="4">
    <source>
        <dbReference type="Proteomes" id="UP000023152"/>
    </source>
</evidence>
<name>X6N511_RETFI</name>
<evidence type="ECO:0000313" key="3">
    <source>
        <dbReference type="EMBL" id="ETO20372.1"/>
    </source>
</evidence>
<accession>X6N511</accession>
<reference evidence="3 4" key="1">
    <citation type="journal article" date="2013" name="Curr. Biol.">
        <title>The Genome of the Foraminiferan Reticulomyxa filosa.</title>
        <authorList>
            <person name="Glockner G."/>
            <person name="Hulsmann N."/>
            <person name="Schleicher M."/>
            <person name="Noegel A.A."/>
            <person name="Eichinger L."/>
            <person name="Gallinger C."/>
            <person name="Pawlowski J."/>
            <person name="Sierra R."/>
            <person name="Euteneuer U."/>
            <person name="Pillet L."/>
            <person name="Moustafa A."/>
            <person name="Platzer M."/>
            <person name="Groth M."/>
            <person name="Szafranski K."/>
            <person name="Schliwa M."/>
        </authorList>
    </citation>
    <scope>NUCLEOTIDE SEQUENCE [LARGE SCALE GENOMIC DNA]</scope>
</reference>
<evidence type="ECO:0008006" key="5">
    <source>
        <dbReference type="Google" id="ProtNLM"/>
    </source>
</evidence>
<sequence length="307" mass="34420">TRRREFTQSYEGKKKLSVSFSLNDSAGGRNQQYSQLSAPPSRESSVEPAYNAEDKGVQLLEVLRYFALTPAIWLLCSAAMIRQAAGLIWAYNSKDFFSDVRDQSNYQQSVFMLWIPALFGCLGSVYGGYVSDNYVKHASNSKRLIILVVCNTYILFMLLLLLLLMMMTMPKASNLCAAPFVFGALLTPCPWCYLWLIPSNIIGEMWSGIGMAVAVELVPAKMKTTGLAVYFFVIGLSGFFPALVTPISNLFDSGENGQYLRALIVLFPGFYLLSSLLFFLTFFIVIQIFTIFQIMPTYFISHHACLL</sequence>
<feature type="region of interest" description="Disordered" evidence="1">
    <location>
        <begin position="22"/>
        <end position="47"/>
    </location>
</feature>
<evidence type="ECO:0000256" key="1">
    <source>
        <dbReference type="SAM" id="MobiDB-lite"/>
    </source>
</evidence>
<feature type="transmembrane region" description="Helical" evidence="2">
    <location>
        <begin position="111"/>
        <end position="132"/>
    </location>
</feature>
<dbReference type="AlphaFoldDB" id="X6N511"/>
<feature type="transmembrane region" description="Helical" evidence="2">
    <location>
        <begin position="227"/>
        <end position="247"/>
    </location>
</feature>
<dbReference type="EMBL" id="ASPP01012676">
    <property type="protein sequence ID" value="ETO20372.1"/>
    <property type="molecule type" value="Genomic_DNA"/>
</dbReference>
<dbReference type="Proteomes" id="UP000023152">
    <property type="component" value="Unassembled WGS sequence"/>
</dbReference>
<dbReference type="OrthoDB" id="3639251at2759"/>
<keyword evidence="4" id="KW-1185">Reference proteome</keyword>
<proteinExistence type="predicted"/>
<dbReference type="SUPFAM" id="SSF103473">
    <property type="entry name" value="MFS general substrate transporter"/>
    <property type="match status" value="1"/>
</dbReference>
<comment type="caution">
    <text evidence="3">The sequence shown here is derived from an EMBL/GenBank/DDBJ whole genome shotgun (WGS) entry which is preliminary data.</text>
</comment>
<organism evidence="3 4">
    <name type="scientific">Reticulomyxa filosa</name>
    <dbReference type="NCBI Taxonomy" id="46433"/>
    <lineage>
        <taxon>Eukaryota</taxon>
        <taxon>Sar</taxon>
        <taxon>Rhizaria</taxon>
        <taxon>Retaria</taxon>
        <taxon>Foraminifera</taxon>
        <taxon>Monothalamids</taxon>
        <taxon>Reticulomyxidae</taxon>
        <taxon>Reticulomyxa</taxon>
    </lineage>
</organism>
<dbReference type="Gene3D" id="1.20.1250.20">
    <property type="entry name" value="MFS general substrate transporter like domains"/>
    <property type="match status" value="1"/>
</dbReference>
<feature type="transmembrane region" description="Helical" evidence="2">
    <location>
        <begin position="177"/>
        <end position="197"/>
    </location>
</feature>
<evidence type="ECO:0000256" key="2">
    <source>
        <dbReference type="SAM" id="Phobius"/>
    </source>
</evidence>
<feature type="transmembrane region" description="Helical" evidence="2">
    <location>
        <begin position="65"/>
        <end position="91"/>
    </location>
</feature>
<gene>
    <name evidence="3" type="ORF">RFI_16844</name>
</gene>
<feature type="transmembrane region" description="Helical" evidence="2">
    <location>
        <begin position="144"/>
        <end position="165"/>
    </location>
</feature>